<proteinExistence type="predicted"/>
<reference evidence="3" key="1">
    <citation type="submission" date="2020-05" db="EMBL/GenBank/DDBJ databases">
        <authorList>
            <person name="Chiriac C."/>
            <person name="Salcher M."/>
            <person name="Ghai R."/>
            <person name="Kavagutti S V."/>
        </authorList>
    </citation>
    <scope>NUCLEOTIDE SEQUENCE</scope>
</reference>
<dbReference type="Gene3D" id="3.30.1370.50">
    <property type="entry name" value="R3H-like domain"/>
    <property type="match status" value="1"/>
</dbReference>
<evidence type="ECO:0000256" key="1">
    <source>
        <dbReference type="SAM" id="MobiDB-lite"/>
    </source>
</evidence>
<dbReference type="InterPro" id="IPR038008">
    <property type="entry name" value="Jag_KH"/>
</dbReference>
<dbReference type="InterPro" id="IPR001374">
    <property type="entry name" value="R3H_dom"/>
</dbReference>
<name>A0A6J7H4M7_9ZZZZ</name>
<feature type="domain" description="R3H" evidence="2">
    <location>
        <begin position="92"/>
        <end position="158"/>
    </location>
</feature>
<dbReference type="PROSITE" id="PS51061">
    <property type="entry name" value="R3H"/>
    <property type="match status" value="1"/>
</dbReference>
<dbReference type="InterPro" id="IPR036867">
    <property type="entry name" value="R3H_dom_sf"/>
</dbReference>
<dbReference type="InterPro" id="IPR034079">
    <property type="entry name" value="R3H_KhpB"/>
</dbReference>
<dbReference type="PANTHER" id="PTHR35800">
    <property type="entry name" value="PROTEIN JAG"/>
    <property type="match status" value="1"/>
</dbReference>
<dbReference type="Gene3D" id="3.30.300.20">
    <property type="match status" value="1"/>
</dbReference>
<feature type="compositionally biased region" description="Basic and acidic residues" evidence="1">
    <location>
        <begin position="133"/>
        <end position="152"/>
    </location>
</feature>
<dbReference type="Pfam" id="PF01424">
    <property type="entry name" value="R3H"/>
    <property type="match status" value="1"/>
</dbReference>
<dbReference type="InterPro" id="IPR015946">
    <property type="entry name" value="KH_dom-like_a/b"/>
</dbReference>
<dbReference type="SMART" id="SM00393">
    <property type="entry name" value="R3H"/>
    <property type="match status" value="1"/>
</dbReference>
<dbReference type="PANTHER" id="PTHR35800:SF1">
    <property type="entry name" value="RNA-BINDING PROTEIN KHPB"/>
    <property type="match status" value="1"/>
</dbReference>
<organism evidence="3">
    <name type="scientific">freshwater metagenome</name>
    <dbReference type="NCBI Taxonomy" id="449393"/>
    <lineage>
        <taxon>unclassified sequences</taxon>
        <taxon>metagenomes</taxon>
        <taxon>ecological metagenomes</taxon>
    </lineage>
</organism>
<protein>
    <submittedName>
        <fullName evidence="3">Unannotated protein</fullName>
    </submittedName>
</protein>
<sequence length="159" mass="17254">MAEQDEIGGRIAAEVGTMVGRVAVAIEAGDEVEVTREGTRITATLHGDSVAPFIGRHGHVIDAVQHLATRIAAKHAPGGDWVVTVDAGDYRTRREAILERVADEAADRALRTDEPVALDPMTASERRFVHERLRDRGDVATHSEGDEPDRHLVVSRPKA</sequence>
<dbReference type="SUPFAM" id="SSF82708">
    <property type="entry name" value="R3H domain"/>
    <property type="match status" value="1"/>
</dbReference>
<dbReference type="GO" id="GO:0003723">
    <property type="term" value="F:RNA binding"/>
    <property type="evidence" value="ECO:0007669"/>
    <property type="project" value="InterPro"/>
</dbReference>
<feature type="region of interest" description="Disordered" evidence="1">
    <location>
        <begin position="133"/>
        <end position="159"/>
    </location>
</feature>
<gene>
    <name evidence="3" type="ORF">UFOPK3564_01445</name>
</gene>
<dbReference type="EMBL" id="CAFBMK010000071">
    <property type="protein sequence ID" value="CAB4913998.1"/>
    <property type="molecule type" value="Genomic_DNA"/>
</dbReference>
<dbReference type="CDD" id="cd02414">
    <property type="entry name" value="KH-II_Jag"/>
    <property type="match status" value="1"/>
</dbReference>
<dbReference type="AlphaFoldDB" id="A0A6J7H4M7"/>
<dbReference type="CDD" id="cd02644">
    <property type="entry name" value="R3H_jag"/>
    <property type="match status" value="1"/>
</dbReference>
<evidence type="ECO:0000259" key="2">
    <source>
        <dbReference type="PROSITE" id="PS51061"/>
    </source>
</evidence>
<accession>A0A6J7H4M7</accession>
<evidence type="ECO:0000313" key="3">
    <source>
        <dbReference type="EMBL" id="CAB4913998.1"/>
    </source>
</evidence>
<dbReference type="InterPro" id="IPR039247">
    <property type="entry name" value="KhpB"/>
</dbReference>